<feature type="compositionally biased region" description="Low complexity" evidence="2">
    <location>
        <begin position="59"/>
        <end position="72"/>
    </location>
</feature>
<dbReference type="PANTHER" id="PTHR24216:SF64">
    <property type="entry name" value="PAXILLIN"/>
    <property type="match status" value="1"/>
</dbReference>
<dbReference type="Pfam" id="PF03535">
    <property type="entry name" value="Paxillin"/>
    <property type="match status" value="1"/>
</dbReference>
<name>A0A9Q1EXD0_SYNKA</name>
<dbReference type="PANTHER" id="PTHR24216">
    <property type="entry name" value="PAXILLIN-RELATED"/>
    <property type="match status" value="1"/>
</dbReference>
<feature type="region of interest" description="Disordered" evidence="2">
    <location>
        <begin position="148"/>
        <end position="169"/>
    </location>
</feature>
<feature type="compositionally biased region" description="Polar residues" evidence="2">
    <location>
        <begin position="148"/>
        <end position="166"/>
    </location>
</feature>
<feature type="region of interest" description="Disordered" evidence="2">
    <location>
        <begin position="320"/>
        <end position="356"/>
    </location>
</feature>
<evidence type="ECO:0000313" key="4">
    <source>
        <dbReference type="Proteomes" id="UP001152622"/>
    </source>
</evidence>
<feature type="region of interest" description="Disordered" evidence="2">
    <location>
        <begin position="514"/>
        <end position="567"/>
    </location>
</feature>
<keyword evidence="4" id="KW-1185">Reference proteome</keyword>
<dbReference type="GO" id="GO:0007179">
    <property type="term" value="P:transforming growth factor beta receptor signaling pathway"/>
    <property type="evidence" value="ECO:0007669"/>
    <property type="project" value="TreeGrafter"/>
</dbReference>
<protein>
    <submittedName>
        <fullName evidence="3">Uncharacterized protein</fullName>
    </submittedName>
</protein>
<dbReference type="Proteomes" id="UP001152622">
    <property type="component" value="Chromosome 11"/>
</dbReference>
<feature type="region of interest" description="Disordered" evidence="2">
    <location>
        <begin position="188"/>
        <end position="212"/>
    </location>
</feature>
<dbReference type="EMBL" id="JAINUF010000011">
    <property type="protein sequence ID" value="KAJ8346830.1"/>
    <property type="molecule type" value="Genomic_DNA"/>
</dbReference>
<organism evidence="3 4">
    <name type="scientific">Synaphobranchus kaupii</name>
    <name type="common">Kaup's arrowtooth eel</name>
    <dbReference type="NCBI Taxonomy" id="118154"/>
    <lineage>
        <taxon>Eukaryota</taxon>
        <taxon>Metazoa</taxon>
        <taxon>Chordata</taxon>
        <taxon>Craniata</taxon>
        <taxon>Vertebrata</taxon>
        <taxon>Euteleostomi</taxon>
        <taxon>Actinopterygii</taxon>
        <taxon>Neopterygii</taxon>
        <taxon>Teleostei</taxon>
        <taxon>Anguilliformes</taxon>
        <taxon>Synaphobranchidae</taxon>
        <taxon>Synaphobranchus</taxon>
    </lineage>
</organism>
<evidence type="ECO:0000313" key="3">
    <source>
        <dbReference type="EMBL" id="KAJ8346830.1"/>
    </source>
</evidence>
<evidence type="ECO:0000256" key="1">
    <source>
        <dbReference type="ARBA" id="ARBA00004246"/>
    </source>
</evidence>
<dbReference type="AlphaFoldDB" id="A0A9Q1EXD0"/>
<feature type="region of interest" description="Disordered" evidence="2">
    <location>
        <begin position="372"/>
        <end position="408"/>
    </location>
</feature>
<accession>A0A9Q1EXD0</accession>
<proteinExistence type="predicted"/>
<comment type="caution">
    <text evidence="3">The sequence shown here is derived from an EMBL/GenBank/DDBJ whole genome shotgun (WGS) entry which is preliminary data.</text>
</comment>
<sequence length="577" mass="60155">MRKDTLLADLESTTSHISKRPVFPAEESYSCPTGHAPPPVHPPPPAEALNGTVLDPPNSRSSSQQGWSQDSSSPPPTQSEDEHVYSLPVKQKSDPAVTGWEMGDNLSELDRLLQELSVVQHTPLSFATEEEAFPPVPSSSTTHFIQENGASATSGSPIPPEKTSQGVVRGIKDVRPSVESLLNELESVVPSPTPAPAELTDVQEETPSQQQARISASSATRELDELMASLSDFKIFCDSPPPSTPIELEFLHIDEEGGGPSPHSPALPCSPAVLVFSQVSQCKSLGLLPAHGTSESCALLLSSQMESHVTLTCFADPNPPAADPASPLPTQLIADPESSSSAPSPPEPSNAPILPSAAPEASIAPAQQELSIASTPPETSPAPASPETSTTPALPQPSVDPPAQEHSTAPTLPTVVVAVAPSAPSLCIPPAPHGLVSVPAEMASSSSLISANQSYSELGEPIGPAPTLDMVLDDLLGLGSSRPGRGEDWGLALGLEEEGRASQDEIVTPLTEASWMEDSPTPRSCPGTPVSSLDLPQHQLPSVDRTSASGHVGKLPHPGTHCSPKMHPLSVESWVEL</sequence>
<feature type="compositionally biased region" description="Pro residues" evidence="2">
    <location>
        <begin position="35"/>
        <end position="46"/>
    </location>
</feature>
<gene>
    <name evidence="3" type="ORF">SKAU_G00282310</name>
</gene>
<dbReference type="GO" id="GO:0005925">
    <property type="term" value="C:focal adhesion"/>
    <property type="evidence" value="ECO:0007669"/>
    <property type="project" value="UniProtKB-SubCell"/>
</dbReference>
<dbReference type="GO" id="GO:0034446">
    <property type="term" value="P:substrate adhesion-dependent cell spreading"/>
    <property type="evidence" value="ECO:0007669"/>
    <property type="project" value="TreeGrafter"/>
</dbReference>
<evidence type="ECO:0000256" key="2">
    <source>
        <dbReference type="SAM" id="MobiDB-lite"/>
    </source>
</evidence>
<dbReference type="GO" id="GO:0043542">
    <property type="term" value="P:endothelial cell migration"/>
    <property type="evidence" value="ECO:0007669"/>
    <property type="project" value="TreeGrafter"/>
</dbReference>
<reference evidence="3" key="1">
    <citation type="journal article" date="2023" name="Science">
        <title>Genome structures resolve the early diversification of teleost fishes.</title>
        <authorList>
            <person name="Parey E."/>
            <person name="Louis A."/>
            <person name="Montfort J."/>
            <person name="Bouchez O."/>
            <person name="Roques C."/>
            <person name="Iampietro C."/>
            <person name="Lluch J."/>
            <person name="Castinel A."/>
            <person name="Donnadieu C."/>
            <person name="Desvignes T."/>
            <person name="Floi Bucao C."/>
            <person name="Jouanno E."/>
            <person name="Wen M."/>
            <person name="Mejri S."/>
            <person name="Dirks R."/>
            <person name="Jansen H."/>
            <person name="Henkel C."/>
            <person name="Chen W.J."/>
            <person name="Zahm M."/>
            <person name="Cabau C."/>
            <person name="Klopp C."/>
            <person name="Thompson A.W."/>
            <person name="Robinson-Rechavi M."/>
            <person name="Braasch I."/>
            <person name="Lecointre G."/>
            <person name="Bobe J."/>
            <person name="Postlethwait J.H."/>
            <person name="Berthelot C."/>
            <person name="Roest Crollius H."/>
            <person name="Guiguen Y."/>
        </authorList>
    </citation>
    <scope>NUCLEOTIDE SEQUENCE</scope>
    <source>
        <strain evidence="3">WJC10195</strain>
    </source>
</reference>
<dbReference type="OrthoDB" id="15567at2759"/>
<feature type="region of interest" description="Disordered" evidence="2">
    <location>
        <begin position="1"/>
        <end position="101"/>
    </location>
</feature>
<comment type="subcellular location">
    <subcellularLocation>
        <location evidence="1">Cell junction</location>
        <location evidence="1">Focal adhesion</location>
    </subcellularLocation>
</comment>